<dbReference type="InterPro" id="IPR004477">
    <property type="entry name" value="ComEC_N"/>
</dbReference>
<dbReference type="PANTHER" id="PTHR30619:SF1">
    <property type="entry name" value="RECOMBINATION PROTEIN 2"/>
    <property type="match status" value="1"/>
</dbReference>
<dbReference type="STRING" id="269670.SAMN02982927_00593"/>
<feature type="transmembrane region" description="Helical" evidence="6">
    <location>
        <begin position="329"/>
        <end position="349"/>
    </location>
</feature>
<feature type="transmembrane region" description="Helical" evidence="6">
    <location>
        <begin position="408"/>
        <end position="429"/>
    </location>
</feature>
<evidence type="ECO:0000256" key="6">
    <source>
        <dbReference type="SAM" id="Phobius"/>
    </source>
</evidence>
<dbReference type="RefSeq" id="WP_093669929.1">
    <property type="nucleotide sequence ID" value="NZ_FOOY01000004.1"/>
</dbReference>
<reference evidence="9" key="1">
    <citation type="submission" date="2016-10" db="EMBL/GenBank/DDBJ databases">
        <authorList>
            <person name="Varghese N."/>
            <person name="Submissions S."/>
        </authorList>
    </citation>
    <scope>NUCLEOTIDE SEQUENCE [LARGE SCALE GENOMIC DNA]</scope>
    <source>
        <strain evidence="9">ATCC 700379</strain>
    </source>
</reference>
<dbReference type="InterPro" id="IPR052159">
    <property type="entry name" value="Competence_DNA_uptake"/>
</dbReference>
<dbReference type="NCBIfam" id="TIGR00361">
    <property type="entry name" value="ComEC_Rec2"/>
    <property type="match status" value="1"/>
</dbReference>
<evidence type="ECO:0000256" key="2">
    <source>
        <dbReference type="ARBA" id="ARBA00022475"/>
    </source>
</evidence>
<feature type="domain" description="Metallo-beta-lactamase" evidence="7">
    <location>
        <begin position="513"/>
        <end position="723"/>
    </location>
</feature>
<dbReference type="AlphaFoldDB" id="A0A1I2P2G3"/>
<dbReference type="Pfam" id="PF00753">
    <property type="entry name" value="Lactamase_B"/>
    <property type="match status" value="1"/>
</dbReference>
<comment type="subcellular location">
    <subcellularLocation>
        <location evidence="1">Cell membrane</location>
        <topology evidence="1">Multi-pass membrane protein</topology>
    </subcellularLocation>
</comment>
<dbReference type="InterPro" id="IPR001279">
    <property type="entry name" value="Metallo-B-lactamas"/>
</dbReference>
<keyword evidence="5 6" id="KW-0472">Membrane</keyword>
<dbReference type="SMART" id="SM00849">
    <property type="entry name" value="Lactamase_B"/>
    <property type="match status" value="1"/>
</dbReference>
<feature type="transmembrane region" description="Helical" evidence="6">
    <location>
        <begin position="356"/>
        <end position="375"/>
    </location>
</feature>
<organism evidence="8 9">
    <name type="scientific">Sporolactobacillus nakayamae</name>
    <dbReference type="NCBI Taxonomy" id="269670"/>
    <lineage>
        <taxon>Bacteria</taxon>
        <taxon>Bacillati</taxon>
        <taxon>Bacillota</taxon>
        <taxon>Bacilli</taxon>
        <taxon>Bacillales</taxon>
        <taxon>Sporolactobacillaceae</taxon>
        <taxon>Sporolactobacillus</taxon>
    </lineage>
</organism>
<feature type="transmembrane region" description="Helical" evidence="6">
    <location>
        <begin position="480"/>
        <end position="500"/>
    </location>
</feature>
<evidence type="ECO:0000313" key="9">
    <source>
        <dbReference type="Proteomes" id="UP000198752"/>
    </source>
</evidence>
<dbReference type="InterPro" id="IPR036866">
    <property type="entry name" value="RibonucZ/Hydroxyglut_hydro"/>
</dbReference>
<dbReference type="Gene3D" id="3.60.15.10">
    <property type="entry name" value="Ribonuclease Z/Hydroxyacylglutathione hydrolase-like"/>
    <property type="match status" value="1"/>
</dbReference>
<dbReference type="SUPFAM" id="SSF56281">
    <property type="entry name" value="Metallo-hydrolase/oxidoreductase"/>
    <property type="match status" value="1"/>
</dbReference>
<evidence type="ECO:0000259" key="7">
    <source>
        <dbReference type="SMART" id="SM00849"/>
    </source>
</evidence>
<evidence type="ECO:0000256" key="1">
    <source>
        <dbReference type="ARBA" id="ARBA00004651"/>
    </source>
</evidence>
<feature type="transmembrane region" description="Helical" evidence="6">
    <location>
        <begin position="48"/>
        <end position="66"/>
    </location>
</feature>
<accession>A0A1I2P2G3</accession>
<dbReference type="CDD" id="cd07731">
    <property type="entry name" value="ComA-like_MBL-fold"/>
    <property type="match status" value="1"/>
</dbReference>
<dbReference type="GO" id="GO:0005886">
    <property type="term" value="C:plasma membrane"/>
    <property type="evidence" value="ECO:0007669"/>
    <property type="project" value="UniProtKB-SubCell"/>
</dbReference>
<dbReference type="InterPro" id="IPR004797">
    <property type="entry name" value="Competence_ComEC/Rec2"/>
</dbReference>
<keyword evidence="9" id="KW-1185">Reference proteome</keyword>
<dbReference type="EMBL" id="FOOY01000004">
    <property type="protein sequence ID" value="SFG08097.1"/>
    <property type="molecule type" value="Genomic_DNA"/>
</dbReference>
<dbReference type="Pfam" id="PF03772">
    <property type="entry name" value="Competence"/>
    <property type="match status" value="1"/>
</dbReference>
<protein>
    <submittedName>
        <fullName evidence="8">Competence protein ComEC</fullName>
    </submittedName>
</protein>
<keyword evidence="3 6" id="KW-0812">Transmembrane</keyword>
<proteinExistence type="predicted"/>
<evidence type="ECO:0000313" key="8">
    <source>
        <dbReference type="EMBL" id="SFG08097.1"/>
    </source>
</evidence>
<gene>
    <name evidence="8" type="ORF">SAMN02982927_00593</name>
</gene>
<evidence type="ECO:0000256" key="5">
    <source>
        <dbReference type="ARBA" id="ARBA00023136"/>
    </source>
</evidence>
<dbReference type="InterPro" id="IPR035681">
    <property type="entry name" value="ComA-like_MBL"/>
</dbReference>
<dbReference type="PANTHER" id="PTHR30619">
    <property type="entry name" value="DNA INTERNALIZATION/COMPETENCE PROTEIN COMEC/REC2"/>
    <property type="match status" value="1"/>
</dbReference>
<dbReference type="InterPro" id="IPR025405">
    <property type="entry name" value="DUF4131"/>
</dbReference>
<feature type="transmembrane region" description="Helical" evidence="6">
    <location>
        <begin position="449"/>
        <end position="471"/>
    </location>
</feature>
<evidence type="ECO:0000256" key="4">
    <source>
        <dbReference type="ARBA" id="ARBA00022989"/>
    </source>
</evidence>
<dbReference type="NCBIfam" id="TIGR00360">
    <property type="entry name" value="ComEC_N-term"/>
    <property type="match status" value="1"/>
</dbReference>
<dbReference type="GO" id="GO:0030420">
    <property type="term" value="P:establishment of competence for transformation"/>
    <property type="evidence" value="ECO:0007669"/>
    <property type="project" value="InterPro"/>
</dbReference>
<sequence>MPFAGKWHLVALCSCLSAWGLLDGDSFVPLVLLVAYGLFLVSKRKFRLLTILFLVFLVVKIDLTFFQENESILSGKEQTLSGRIADLPHFDGDLLRFRMKTEQGELVQVDLHLQTEDQKNTLIRELKTGMVCRVIGKLEKPELPGNFHAFNQRLYLERHHIYWQMKTSQLPAYSKSSLTLADLLRLVRQNQITFISENFTPSSSEMMNALLFGSDDQMEEGLTSAYRMFGLVHLLVVSGMHVAVVFGTLFYMLRRVGMVREHASLLLLALIPAYVVLTGAEPSIVRSGITASCVLIFTLMKKRNIPVSDPISIACLLMVVYDPNVVFDLGFQLSFVVTFVVLIAGPTVVKSYRSPVMRMIILSVICELATFPIIVSSFFQLSLAGIVLSVFFVPFITFIIFPLCTAAYFCSLTFIGLSGFFSYVLDILLSVPHRILLYLAQHPPFQLNYGALTGWQTSLSVFFIVASLLFWEHFRNKKAILVLLVPFGLIFMSVSLADLLDDRGTVTFLNVGQGDSILIQLPNKQGAVLIDTGGTISFGREKWRERKKPFEVGRDVVLHELSALRINDLDALVLTHRDYDHVGGLKGIVGKVRINQLLVSPYHDPDANDQALFRKMVRDGTVVKRIHSGMTLRLGKAEFHVLAPTARSKESNDNSIVLHTELGGRQWLFTGDLSQNGEKALLERYPGTTADVLKLGHHGSRTSTSEEWLNQLQPAIGIISCGKGNRYGHPHQEVVQLLAAHQISSLRTDQLGAIQFKFDNERVIDFEHLYHP</sequence>
<keyword evidence="2" id="KW-1003">Cell membrane</keyword>
<dbReference type="Proteomes" id="UP000198752">
    <property type="component" value="Unassembled WGS sequence"/>
</dbReference>
<keyword evidence="4 6" id="KW-1133">Transmembrane helix</keyword>
<evidence type="ECO:0000256" key="3">
    <source>
        <dbReference type="ARBA" id="ARBA00022692"/>
    </source>
</evidence>
<dbReference type="OrthoDB" id="9761531at2"/>
<feature type="transmembrane region" description="Helical" evidence="6">
    <location>
        <begin position="265"/>
        <end position="284"/>
    </location>
</feature>
<dbReference type="Pfam" id="PF13567">
    <property type="entry name" value="DUF4131"/>
    <property type="match status" value="1"/>
</dbReference>
<feature type="transmembrane region" description="Helical" evidence="6">
    <location>
        <begin position="228"/>
        <end position="253"/>
    </location>
</feature>
<name>A0A1I2P2G3_9BACL</name>
<feature type="transmembrane region" description="Helical" evidence="6">
    <location>
        <begin position="381"/>
        <end position="401"/>
    </location>
</feature>